<evidence type="ECO:0000256" key="3">
    <source>
        <dbReference type="ARBA" id="ARBA00022692"/>
    </source>
</evidence>
<feature type="transmembrane region" description="Helical" evidence="6">
    <location>
        <begin position="221"/>
        <end position="240"/>
    </location>
</feature>
<dbReference type="InterPro" id="IPR036259">
    <property type="entry name" value="MFS_trans_sf"/>
</dbReference>
<name>C7C5D5_9ENTR</name>
<dbReference type="PANTHER" id="PTHR23508:SF10">
    <property type="entry name" value="CARBOXYLIC ACID TRANSPORTER PROTEIN HOMOLOG"/>
    <property type="match status" value="1"/>
</dbReference>
<dbReference type="SUPFAM" id="SSF103473">
    <property type="entry name" value="MFS general substrate transporter"/>
    <property type="match status" value="1"/>
</dbReference>
<dbReference type="PANTHER" id="PTHR23508">
    <property type="entry name" value="CARBOXYLIC ACID TRANSPORTER PROTEIN HOMOLOG"/>
    <property type="match status" value="1"/>
</dbReference>
<protein>
    <recommendedName>
        <fullName evidence="7">Major facilitator superfamily (MFS) profile domain-containing protein</fullName>
    </recommendedName>
</protein>
<feature type="transmembrane region" description="Helical" evidence="6">
    <location>
        <begin position="311"/>
        <end position="341"/>
    </location>
</feature>
<evidence type="ECO:0000256" key="4">
    <source>
        <dbReference type="ARBA" id="ARBA00022989"/>
    </source>
</evidence>
<feature type="transmembrane region" description="Helical" evidence="6">
    <location>
        <begin position="410"/>
        <end position="434"/>
    </location>
</feature>
<keyword evidence="4 6" id="KW-1133">Transmembrane helix</keyword>
<feature type="transmembrane region" description="Helical" evidence="6">
    <location>
        <begin position="53"/>
        <end position="70"/>
    </location>
</feature>
<evidence type="ECO:0000313" key="8">
    <source>
        <dbReference type="EMBL" id="CAZ90605.1"/>
    </source>
</evidence>
<feature type="transmembrane region" description="Helical" evidence="6">
    <location>
        <begin position="446"/>
        <end position="466"/>
    </location>
</feature>
<dbReference type="Gene3D" id="1.20.1250.20">
    <property type="entry name" value="MFS general substrate transporter like domains"/>
    <property type="match status" value="2"/>
</dbReference>
<keyword evidence="2" id="KW-1003">Cell membrane</keyword>
<feature type="domain" description="Major facilitator superfamily (MFS) profile" evidence="7">
    <location>
        <begin position="57"/>
        <end position="472"/>
    </location>
</feature>
<keyword evidence="5 6" id="KW-0472">Membrane</keyword>
<evidence type="ECO:0000256" key="5">
    <source>
        <dbReference type="ARBA" id="ARBA00023136"/>
    </source>
</evidence>
<evidence type="ECO:0000259" key="7">
    <source>
        <dbReference type="PROSITE" id="PS50850"/>
    </source>
</evidence>
<dbReference type="EMBL" id="FN430677">
    <property type="protein sequence ID" value="CAZ90605.1"/>
    <property type="molecule type" value="Genomic_DNA"/>
</dbReference>
<feature type="transmembrane region" description="Helical" evidence="6">
    <location>
        <begin position="195"/>
        <end position="214"/>
    </location>
</feature>
<feature type="transmembrane region" description="Helical" evidence="6">
    <location>
        <begin position="93"/>
        <end position="115"/>
    </location>
</feature>
<dbReference type="GO" id="GO:0005886">
    <property type="term" value="C:plasma membrane"/>
    <property type="evidence" value="ECO:0007669"/>
    <property type="project" value="TreeGrafter"/>
</dbReference>
<reference evidence="8" key="1">
    <citation type="submission" date="2009-07" db="EMBL/GenBank/DDBJ databases">
        <title>Pigment operon comparison of three Enterobacter species.</title>
        <authorList>
            <person name="Lehner A."/>
            <person name="Tischler P."/>
            <person name="Rattei T."/>
            <person name="Stephan R."/>
        </authorList>
    </citation>
    <scope>NUCLEOTIDE SEQUENCE</scope>
    <source>
        <strain evidence="8">LMG 24057T</strain>
    </source>
</reference>
<sequence>MPSPRKTNLTRGVSLTLTISGPRRRGRGDNNMSLINSSPAAAKRGKRQAIHRFSWVSLLVCWLIWVLNAYDREMILRLGPVISREFSLSPEQWGNIVALIMVALAVLDIPGSVWSDRYGSGWKRARFQVPLVLGYTALSFISGIKAISHGLTSFVLLRVGVNLGAGWGEPVGVSNTAEWWPKEKRGFALGVHHTGYPIGALLSGVVASIVLTTFGEGSWRYCFLVALIVAIPLMIFWAKYSTAARINTLYNHMDEQGFTRPATQESNRVQKGDGMKTFVKTLRNRNISLTAGNTLLTQIVYMGINVVLPPYLYHVSGLSLAASAGLSIIFTLTGTLGQVIWPWLSDSLGRKRTLILCGLWMSVGIALFYFATNMPRLVAIQLFFGLVANAVWPIYYAMASDSAEESATSTANGIITTAMFIGGGISPLLMGWLIQLGGGWESATGYVYTFFTMAGCALLGVLLQLMTVDKTPRHSH</sequence>
<dbReference type="GO" id="GO:0046943">
    <property type="term" value="F:carboxylic acid transmembrane transporter activity"/>
    <property type="evidence" value="ECO:0007669"/>
    <property type="project" value="TreeGrafter"/>
</dbReference>
<keyword evidence="3 6" id="KW-0812">Transmembrane</keyword>
<accession>C7C5D5</accession>
<evidence type="ECO:0000256" key="1">
    <source>
        <dbReference type="ARBA" id="ARBA00004141"/>
    </source>
</evidence>
<feature type="transmembrane region" description="Helical" evidence="6">
    <location>
        <begin position="353"/>
        <end position="371"/>
    </location>
</feature>
<dbReference type="Pfam" id="PF07690">
    <property type="entry name" value="MFS_1"/>
    <property type="match status" value="1"/>
</dbReference>
<evidence type="ECO:0000256" key="2">
    <source>
        <dbReference type="ARBA" id="ARBA00022475"/>
    </source>
</evidence>
<dbReference type="AlphaFoldDB" id="C7C5D5"/>
<proteinExistence type="predicted"/>
<dbReference type="InterPro" id="IPR011701">
    <property type="entry name" value="MFS"/>
</dbReference>
<evidence type="ECO:0000256" key="6">
    <source>
        <dbReference type="SAM" id="Phobius"/>
    </source>
</evidence>
<organism evidence="8">
    <name type="scientific">Franconibacter pulveris</name>
    <dbReference type="NCBI Taxonomy" id="435910"/>
    <lineage>
        <taxon>Bacteria</taxon>
        <taxon>Pseudomonadati</taxon>
        <taxon>Pseudomonadota</taxon>
        <taxon>Gammaproteobacteria</taxon>
        <taxon>Enterobacterales</taxon>
        <taxon>Enterobacteriaceae</taxon>
        <taxon>Franconibacter</taxon>
    </lineage>
</organism>
<dbReference type="InterPro" id="IPR020846">
    <property type="entry name" value="MFS_dom"/>
</dbReference>
<feature type="transmembrane region" description="Helical" evidence="6">
    <location>
        <begin position="377"/>
        <end position="398"/>
    </location>
</feature>
<comment type="subcellular location">
    <subcellularLocation>
        <location evidence="1">Membrane</location>
        <topology evidence="1">Multi-pass membrane protein</topology>
    </subcellularLocation>
</comment>
<dbReference type="PROSITE" id="PS50850">
    <property type="entry name" value="MFS"/>
    <property type="match status" value="1"/>
</dbReference>